<gene>
    <name evidence="2" type="ORF">OJ962_22845</name>
</gene>
<sequence>MKTSLVTLAVLLAGAAPAHAAVTLSSGHADYGARIIGGKLQAQVKDATRGGRTVWRDPSDVVVSLNSKARYTLPRANFLGRKGTRVWMIPQTQKSGVIWLGWNTEELKTSQLRTGLTWTLERVSGPGRVAVFTTGSFGDANVLFDSNRSRPGTRTIPLGVHAHANWSFSRAGTYKLRFKSSATSRSGKSLSDTATLTVRVS</sequence>
<keyword evidence="3" id="KW-1185">Reference proteome</keyword>
<dbReference type="Proteomes" id="UP001147700">
    <property type="component" value="Unassembled WGS sequence"/>
</dbReference>
<dbReference type="RefSeq" id="WP_202953324.1">
    <property type="nucleotide sequence ID" value="NZ_JAPCID010000038.1"/>
</dbReference>
<evidence type="ECO:0000313" key="3">
    <source>
        <dbReference type="Proteomes" id="UP001147700"/>
    </source>
</evidence>
<comment type="caution">
    <text evidence="2">The sequence shown here is derived from an EMBL/GenBank/DDBJ whole genome shotgun (WGS) entry which is preliminary data.</text>
</comment>
<dbReference type="NCBIfam" id="TIGR03773">
    <property type="entry name" value="anch_rpt_wall"/>
    <property type="match status" value="1"/>
</dbReference>
<accession>A0ABT4RP82</accession>
<organism evidence="2 3">
    <name type="scientific">Solirubrobacter deserti</name>
    <dbReference type="NCBI Taxonomy" id="2282478"/>
    <lineage>
        <taxon>Bacteria</taxon>
        <taxon>Bacillati</taxon>
        <taxon>Actinomycetota</taxon>
        <taxon>Thermoleophilia</taxon>
        <taxon>Solirubrobacterales</taxon>
        <taxon>Solirubrobacteraceae</taxon>
        <taxon>Solirubrobacter</taxon>
    </lineage>
</organism>
<dbReference type="NCBIfam" id="TIGR03769">
    <property type="entry name" value="P_ac_wall_RPT"/>
    <property type="match status" value="1"/>
</dbReference>
<dbReference type="InterPro" id="IPR022435">
    <property type="entry name" value="Surface-anchored_actinobac"/>
</dbReference>
<proteinExistence type="predicted"/>
<reference evidence="2" key="1">
    <citation type="submission" date="2022-10" db="EMBL/GenBank/DDBJ databases">
        <title>The WGS of Solirubrobacter sp. CPCC 204708.</title>
        <authorList>
            <person name="Jiang Z."/>
        </authorList>
    </citation>
    <scope>NUCLEOTIDE SEQUENCE</scope>
    <source>
        <strain evidence="2">CPCC 204708</strain>
    </source>
</reference>
<dbReference type="InterPro" id="IPR022395">
    <property type="entry name" value="CHP03773_ABC_transptr-like"/>
</dbReference>
<name>A0ABT4RP82_9ACTN</name>
<feature type="signal peptide" evidence="1">
    <location>
        <begin position="1"/>
        <end position="20"/>
    </location>
</feature>
<protein>
    <submittedName>
        <fullName evidence="2">TIGR03773 family transporter-associated surface protein</fullName>
    </submittedName>
</protein>
<dbReference type="NCBIfam" id="NF038134">
    <property type="entry name" value="choice_anch_M"/>
    <property type="match status" value="1"/>
</dbReference>
<feature type="chain" id="PRO_5046862111" evidence="1">
    <location>
        <begin position="21"/>
        <end position="201"/>
    </location>
</feature>
<evidence type="ECO:0000313" key="2">
    <source>
        <dbReference type="EMBL" id="MDA0140354.1"/>
    </source>
</evidence>
<keyword evidence="1" id="KW-0732">Signal</keyword>
<evidence type="ECO:0000256" key="1">
    <source>
        <dbReference type="SAM" id="SignalP"/>
    </source>
</evidence>
<dbReference type="EMBL" id="JAPCID010000038">
    <property type="protein sequence ID" value="MDA0140354.1"/>
    <property type="molecule type" value="Genomic_DNA"/>
</dbReference>